<organism evidence="1 2">
    <name type="scientific">Sulfuritortus calidifontis</name>
    <dbReference type="NCBI Taxonomy" id="1914471"/>
    <lineage>
        <taxon>Bacteria</taxon>
        <taxon>Pseudomonadati</taxon>
        <taxon>Pseudomonadota</taxon>
        <taxon>Betaproteobacteria</taxon>
        <taxon>Nitrosomonadales</taxon>
        <taxon>Thiobacillaceae</taxon>
        <taxon>Sulfuritortus</taxon>
    </lineage>
</organism>
<evidence type="ECO:0000313" key="2">
    <source>
        <dbReference type="Proteomes" id="UP000295135"/>
    </source>
</evidence>
<keyword evidence="2" id="KW-1185">Reference proteome</keyword>
<proteinExistence type="predicted"/>
<gene>
    <name evidence="1" type="ORF">EDC61_103108</name>
</gene>
<name>A0A4R3K088_9PROT</name>
<dbReference type="AlphaFoldDB" id="A0A4R3K088"/>
<dbReference type="Pfam" id="PF07793">
    <property type="entry name" value="DUF1631"/>
    <property type="match status" value="2"/>
</dbReference>
<protein>
    <submittedName>
        <fullName evidence="1">Uncharacterized protein DUF1631</fullName>
    </submittedName>
</protein>
<dbReference type="OrthoDB" id="6188167at2"/>
<dbReference type="InterPro" id="IPR012434">
    <property type="entry name" value="DUF1631"/>
</dbReference>
<evidence type="ECO:0000313" key="1">
    <source>
        <dbReference type="EMBL" id="TCS72986.1"/>
    </source>
</evidence>
<sequence length="539" mass="57449">MQESNLNQLSPDAAALVGQCRDAAVACLPSAFAVTLGDALNGLIEARPWVGPDSAIELYEQAIGVLRHRRGDLEAAFRERYAALSDPAGDKAGQTATAPAQRPGLMDEDVHYDFAAPETLAQAIATACKGELYSLERRLDAITGTRGWRQSPVAPQLIGAASIEAMRQAGLVRAIRQSLLPLLAEYLPQQVKPVYQALNQFLLERQVLPELKLGLPAKGQAGTVAAVCQNWLMRQSLSQPTPSQGQTLAQVLAGWRHGDAEAARLLGLDAGALAAGMAILRRIEQAASLQLSAADRVALDWAAGWFEARVFTAAVPADWQVRIGRLQLVVLRAALQDAEGVLRQGAHPVRQLLDALIVLAGCEAAQTVAVKAEVATLIEGLQQREDNLAEGFRQALAALPGLDPAAAVDGASQFGDAATAEAMIRHALEGRRIPGAMESFLLMHGPELVRQTDATEAAQILADLIGSLEPAGWRQRREELAAALPGLLKRLQGLMAQANLASEVRGKFFGDLVKCHATLMRATRNKTAETKANPDSKVA</sequence>
<dbReference type="EMBL" id="SLZY01000003">
    <property type="protein sequence ID" value="TCS72986.1"/>
    <property type="molecule type" value="Genomic_DNA"/>
</dbReference>
<accession>A0A4R3K088</accession>
<dbReference type="Proteomes" id="UP000295135">
    <property type="component" value="Unassembled WGS sequence"/>
</dbReference>
<comment type="caution">
    <text evidence="1">The sequence shown here is derived from an EMBL/GenBank/DDBJ whole genome shotgun (WGS) entry which is preliminary data.</text>
</comment>
<reference evidence="1 2" key="1">
    <citation type="submission" date="2019-03" db="EMBL/GenBank/DDBJ databases">
        <title>Genomic Encyclopedia of Type Strains, Phase IV (KMG-IV): sequencing the most valuable type-strain genomes for metagenomic binning, comparative biology and taxonomic classification.</title>
        <authorList>
            <person name="Goeker M."/>
        </authorList>
    </citation>
    <scope>NUCLEOTIDE SEQUENCE [LARGE SCALE GENOMIC DNA]</scope>
    <source>
        <strain evidence="1 2">DSM 103923</strain>
    </source>
</reference>
<dbReference type="RefSeq" id="WP_126462087.1">
    <property type="nucleotide sequence ID" value="NZ_AP018721.1"/>
</dbReference>